<dbReference type="InterPro" id="IPR005467">
    <property type="entry name" value="His_kinase_dom"/>
</dbReference>
<feature type="coiled-coil region" evidence="4">
    <location>
        <begin position="845"/>
        <end position="872"/>
    </location>
</feature>
<dbReference type="Proteomes" id="UP000012043">
    <property type="component" value="Unassembled WGS sequence"/>
</dbReference>
<dbReference type="InterPro" id="IPR011123">
    <property type="entry name" value="Y_Y_Y"/>
</dbReference>
<feature type="chain" id="PRO_5003744934" description="histidine kinase" evidence="6">
    <location>
        <begin position="27"/>
        <end position="1123"/>
    </location>
</feature>
<dbReference type="Pfam" id="PF07494">
    <property type="entry name" value="Reg_prop"/>
    <property type="match status" value="1"/>
</dbReference>
<comment type="caution">
    <text evidence="8">The sequence shown here is derived from an EMBL/GenBank/DDBJ whole genome shotgun (WGS) entry which is preliminary data.</text>
</comment>
<sequence>MQLSVAIRLGLILCLAVYSAVAPASAAESAEQDPGRVFSRFIQLSVPGRTLPVPTTMTQDQQGFLWLGTQHGLYRYDGTDVLEFKANPAQSGSLSVSWISALAADPQGWLWVGTRYGGLNRFDPATESFSRVDLPATVDSSSAEITSLVFDHSQQLWLTTYGAGLFKWQQDQLQAEPLPAATSELAVNFINHLFIDAKGGQWLAIGEAPIRTYGQQQGGVLYRPDLQSAWREVTFINQSTAKVSVSRVNQGNDGQLWAATYGQGLYQFDPVSATFRLAEQPVQLQQALLSDLHLEPDGGLWLSSYNADSRGGLWYRDPAGNWLHYPFHAEFSEGLARADLLGLFQDQQGILWTISQGGFRGLSRFARTIRTLPNGQLSSGLLAAPNVLSIDAAADDSIWLANREGGVAHFNPVTATLRHWLLPQGPEQPTVVQAVHQDSDGTLYVGTDRGLYQLQPATAEWRKIGLQTSEDPFVRLLYRDSRQNLWIGTRGQGVFRLSPSRQQVEHYRQGGQHSAQIRFEDVNNLAEDYLGAIWIGSTDQGVARYQPDTGQVDYWLQHPGSQHGLQLNGIQLIFEEQQQLWVRAGNINHLVLRDSDDPGRILGFKPYLTAADDDDALRQAARFRLLYRLHWLDEQQTYLELNEMHGMQSTTWIGAWEIVGNTIYRGGARGFDYFDISKLPKKVALNKVQLTALSLFNQPVRAGSAVLPQALASLDLLTLTYDQDMFGIRFASPEYKQQQQIQYRYQLKNFDRDWIQTSAQSPIATYTRLPPGDYLFQVAARLPGGQWTAATELPVRVLPPWWLTWWFKLGMLLLLVLTVMIVLRWRLQREYQLRRKLELLVEKRTAQLAEQNQALELSYQRLQQTQQQLITQEKMASLGGLVAGVAHEINTPLGICVTATSHLQTEQAEIAAAFANRTMLQSQFNRFMQHLTEGLKILQVNTQRAADLVNSFKQVSVDQSHDSYREFELCQYLSDVLLSVRSRLKQQHCQLYFDCPQPTIMFSDPGAIAQVLTNLVLNALIHGLDGHPAPQIRLQVEDTPSEVMLHFSDNGKGMAEEELKQLFDPFFTTKRHQGGSGLGAHIVYNLVTVRLQGTISVTSQPGRGVHYLLRLPKRVTAEKNRGA</sequence>
<dbReference type="InterPro" id="IPR003594">
    <property type="entry name" value="HATPase_dom"/>
</dbReference>
<feature type="transmembrane region" description="Helical" evidence="5">
    <location>
        <begin position="805"/>
        <end position="827"/>
    </location>
</feature>
<dbReference type="CDD" id="cd00082">
    <property type="entry name" value="HisKA"/>
    <property type="match status" value="1"/>
</dbReference>
<dbReference type="InterPro" id="IPR004358">
    <property type="entry name" value="Sig_transdc_His_kin-like_C"/>
</dbReference>
<dbReference type="Gene3D" id="1.10.287.130">
    <property type="match status" value="1"/>
</dbReference>
<dbReference type="EMBL" id="ALAB01000001">
    <property type="protein sequence ID" value="EJI87056.1"/>
    <property type="molecule type" value="Genomic_DNA"/>
</dbReference>
<keyword evidence="9" id="KW-1185">Reference proteome</keyword>
<dbReference type="RefSeq" id="WP_008606260.1">
    <property type="nucleotide sequence ID" value="NZ_ALAB01000001.1"/>
</dbReference>
<dbReference type="InterPro" id="IPR011110">
    <property type="entry name" value="Reg_prop"/>
</dbReference>
<dbReference type="InterPro" id="IPR003661">
    <property type="entry name" value="HisK_dim/P_dom"/>
</dbReference>
<dbReference type="Pfam" id="PF07495">
    <property type="entry name" value="Y_Y_Y"/>
    <property type="match status" value="1"/>
</dbReference>
<evidence type="ECO:0000256" key="2">
    <source>
        <dbReference type="ARBA" id="ARBA00012438"/>
    </source>
</evidence>
<feature type="domain" description="Histidine kinase" evidence="7">
    <location>
        <begin position="884"/>
        <end position="1115"/>
    </location>
</feature>
<dbReference type="PATRIC" id="fig|1197174.4.peg.95"/>
<keyword evidence="8" id="KW-0808">Transferase</keyword>
<dbReference type="PRINTS" id="PR00344">
    <property type="entry name" value="BCTRLSENSOR"/>
</dbReference>
<keyword evidence="3" id="KW-0597">Phosphoprotein</keyword>
<dbReference type="Gene3D" id="2.130.10.10">
    <property type="entry name" value="YVTN repeat-like/Quinoprotein amine dehydrogenase"/>
    <property type="match status" value="2"/>
</dbReference>
<dbReference type="SUPFAM" id="SSF63829">
    <property type="entry name" value="Calcium-dependent phosphotriesterase"/>
    <property type="match status" value="2"/>
</dbReference>
<keyword evidence="5" id="KW-1133">Transmembrane helix</keyword>
<reference evidence="8 9" key="1">
    <citation type="journal article" date="2012" name="J. Bacteriol.">
        <title>Genome Sequence of Pectin-Degrading Alishewanella aestuarii Strain B11T, Isolated from Tidal Flat Sediment.</title>
        <authorList>
            <person name="Jung J."/>
            <person name="Choi S."/>
            <person name="Chun J."/>
            <person name="Park W."/>
        </authorList>
    </citation>
    <scope>NUCLEOTIDE SEQUENCE [LARGE SCALE GENOMIC DNA]</scope>
    <source>
        <strain evidence="8 9">B11</strain>
    </source>
</reference>
<dbReference type="SUPFAM" id="SSF47384">
    <property type="entry name" value="Homodimeric domain of signal transducing histidine kinase"/>
    <property type="match status" value="1"/>
</dbReference>
<keyword evidence="8" id="KW-0418">Kinase</keyword>
<dbReference type="GO" id="GO:0000155">
    <property type="term" value="F:phosphorelay sensor kinase activity"/>
    <property type="evidence" value="ECO:0007669"/>
    <property type="project" value="InterPro"/>
</dbReference>
<proteinExistence type="predicted"/>
<keyword evidence="6" id="KW-0732">Signal</keyword>
<keyword evidence="4" id="KW-0175">Coiled coil</keyword>
<dbReference type="Gene3D" id="3.30.565.10">
    <property type="entry name" value="Histidine kinase-like ATPase, C-terminal domain"/>
    <property type="match status" value="1"/>
</dbReference>
<keyword evidence="5" id="KW-0812">Transmembrane</keyword>
<keyword evidence="5" id="KW-0472">Membrane</keyword>
<dbReference type="InterPro" id="IPR013783">
    <property type="entry name" value="Ig-like_fold"/>
</dbReference>
<dbReference type="SUPFAM" id="SSF55874">
    <property type="entry name" value="ATPase domain of HSP90 chaperone/DNA topoisomerase II/histidine kinase"/>
    <property type="match status" value="1"/>
</dbReference>
<dbReference type="PANTHER" id="PTHR43547:SF2">
    <property type="entry name" value="HYBRID SIGNAL TRANSDUCTION HISTIDINE KINASE C"/>
    <property type="match status" value="1"/>
</dbReference>
<evidence type="ECO:0000256" key="4">
    <source>
        <dbReference type="SAM" id="Coils"/>
    </source>
</evidence>
<dbReference type="AlphaFoldDB" id="J1QN66"/>
<dbReference type="Pfam" id="PF02518">
    <property type="entry name" value="HATPase_c"/>
    <property type="match status" value="1"/>
</dbReference>
<evidence type="ECO:0000256" key="6">
    <source>
        <dbReference type="SAM" id="SignalP"/>
    </source>
</evidence>
<dbReference type="Gene3D" id="2.60.40.10">
    <property type="entry name" value="Immunoglobulins"/>
    <property type="match status" value="1"/>
</dbReference>
<dbReference type="InterPro" id="IPR015943">
    <property type="entry name" value="WD40/YVTN_repeat-like_dom_sf"/>
</dbReference>
<gene>
    <name evidence="8" type="ORF">AEST_00970</name>
</gene>
<dbReference type="InterPro" id="IPR036890">
    <property type="entry name" value="HATPase_C_sf"/>
</dbReference>
<name>J1QN66_9ALTE</name>
<comment type="catalytic activity">
    <reaction evidence="1">
        <text>ATP + protein L-histidine = ADP + protein N-phospho-L-histidine.</text>
        <dbReference type="EC" id="2.7.13.3"/>
    </reaction>
</comment>
<evidence type="ECO:0000256" key="3">
    <source>
        <dbReference type="ARBA" id="ARBA00022553"/>
    </source>
</evidence>
<evidence type="ECO:0000256" key="5">
    <source>
        <dbReference type="SAM" id="Phobius"/>
    </source>
</evidence>
<evidence type="ECO:0000259" key="7">
    <source>
        <dbReference type="PROSITE" id="PS50109"/>
    </source>
</evidence>
<evidence type="ECO:0000313" key="8">
    <source>
        <dbReference type="EMBL" id="EJI87056.1"/>
    </source>
</evidence>
<evidence type="ECO:0000313" key="9">
    <source>
        <dbReference type="Proteomes" id="UP000012043"/>
    </source>
</evidence>
<dbReference type="PROSITE" id="PS50109">
    <property type="entry name" value="HIS_KIN"/>
    <property type="match status" value="1"/>
</dbReference>
<feature type="signal peptide" evidence="6">
    <location>
        <begin position="1"/>
        <end position="26"/>
    </location>
</feature>
<dbReference type="PANTHER" id="PTHR43547">
    <property type="entry name" value="TWO-COMPONENT HISTIDINE KINASE"/>
    <property type="match status" value="1"/>
</dbReference>
<dbReference type="SMART" id="SM00387">
    <property type="entry name" value="HATPase_c"/>
    <property type="match status" value="1"/>
</dbReference>
<dbReference type="EC" id="2.7.13.3" evidence="2"/>
<accession>J1QN66</accession>
<organism evidence="8 9">
    <name type="scientific">Alishewanella aestuarii B11</name>
    <dbReference type="NCBI Taxonomy" id="1197174"/>
    <lineage>
        <taxon>Bacteria</taxon>
        <taxon>Pseudomonadati</taxon>
        <taxon>Pseudomonadota</taxon>
        <taxon>Gammaproteobacteria</taxon>
        <taxon>Alteromonadales</taxon>
        <taxon>Alteromonadaceae</taxon>
        <taxon>Alishewanella</taxon>
    </lineage>
</organism>
<dbReference type="InterPro" id="IPR036097">
    <property type="entry name" value="HisK_dim/P_sf"/>
</dbReference>
<protein>
    <recommendedName>
        <fullName evidence="2">histidine kinase</fullName>
        <ecNumber evidence="2">2.7.13.3</ecNumber>
    </recommendedName>
</protein>
<evidence type="ECO:0000256" key="1">
    <source>
        <dbReference type="ARBA" id="ARBA00000085"/>
    </source>
</evidence>